<gene>
    <name evidence="9" type="ORF">D915_004070</name>
</gene>
<feature type="region of interest" description="Disordered" evidence="6">
    <location>
        <begin position="708"/>
        <end position="736"/>
    </location>
</feature>
<feature type="domain" description="C3H1-type" evidence="7">
    <location>
        <begin position="750"/>
        <end position="776"/>
    </location>
</feature>
<comment type="subcellular location">
    <subcellularLocation>
        <location evidence="4">Nucleus</location>
    </subcellularLocation>
</comment>
<keyword evidence="4" id="KW-0539">Nucleus</keyword>
<keyword evidence="3 5" id="KW-0862">Zinc</keyword>
<feature type="compositionally biased region" description="Basic and acidic residues" evidence="6">
    <location>
        <begin position="180"/>
        <end position="197"/>
    </location>
</feature>
<evidence type="ECO:0000256" key="1">
    <source>
        <dbReference type="ARBA" id="ARBA00022723"/>
    </source>
</evidence>
<keyword evidence="10" id="KW-1185">Reference proteome</keyword>
<dbReference type="SUPFAM" id="SSF90229">
    <property type="entry name" value="CCCH zinc finger"/>
    <property type="match status" value="1"/>
</dbReference>
<feature type="region of interest" description="Disordered" evidence="6">
    <location>
        <begin position="180"/>
        <end position="264"/>
    </location>
</feature>
<feature type="compositionally biased region" description="Polar residues" evidence="6">
    <location>
        <begin position="318"/>
        <end position="330"/>
    </location>
</feature>
<dbReference type="PROSITE" id="PS50103">
    <property type="entry name" value="ZF_C3H1"/>
    <property type="match status" value="1"/>
</dbReference>
<evidence type="ECO:0000256" key="3">
    <source>
        <dbReference type="ARBA" id="ARBA00022833"/>
    </source>
</evidence>
<keyword evidence="1 5" id="KW-0479">Metal-binding</keyword>
<dbReference type="PANTHER" id="PTHR46557">
    <property type="entry name" value="SERINE/THREONINE-PROTEIN PHOSPHATASE 1 REGULATORY SUBUNIT 10-RELATED"/>
    <property type="match status" value="1"/>
</dbReference>
<feature type="zinc finger region" description="C3H1-type" evidence="5">
    <location>
        <begin position="750"/>
        <end position="776"/>
    </location>
</feature>
<dbReference type="InterPro" id="IPR000571">
    <property type="entry name" value="Znf_CCCH"/>
</dbReference>
<evidence type="ECO:0000256" key="4">
    <source>
        <dbReference type="PROSITE-ProRule" id="PRU00649"/>
    </source>
</evidence>
<dbReference type="GO" id="GO:0072357">
    <property type="term" value="C:PTW/PP1 phosphatase complex"/>
    <property type="evidence" value="ECO:0007669"/>
    <property type="project" value="TreeGrafter"/>
</dbReference>
<evidence type="ECO:0000256" key="5">
    <source>
        <dbReference type="PROSITE-ProRule" id="PRU00723"/>
    </source>
</evidence>
<protein>
    <submittedName>
        <fullName evidence="9">Serine/threonine-protein phosphatase 1 regulatory subunit 10</fullName>
    </submittedName>
</protein>
<dbReference type="Proteomes" id="UP000230066">
    <property type="component" value="Unassembled WGS sequence"/>
</dbReference>
<dbReference type="AlphaFoldDB" id="A0A4E0S036"/>
<evidence type="ECO:0000313" key="10">
    <source>
        <dbReference type="Proteomes" id="UP000230066"/>
    </source>
</evidence>
<dbReference type="EMBL" id="JXXN02001229">
    <property type="protein sequence ID" value="THD25232.1"/>
    <property type="molecule type" value="Genomic_DNA"/>
</dbReference>
<reference evidence="9" key="1">
    <citation type="submission" date="2019-03" db="EMBL/GenBank/DDBJ databases">
        <title>Improved annotation for the trematode Fasciola hepatica.</title>
        <authorList>
            <person name="Choi Y.-J."/>
            <person name="Martin J."/>
            <person name="Mitreva M."/>
        </authorList>
    </citation>
    <scope>NUCLEOTIDE SEQUENCE [LARGE SCALE GENOMIC DNA]</scope>
</reference>
<evidence type="ECO:0000259" key="7">
    <source>
        <dbReference type="PROSITE" id="PS50103"/>
    </source>
</evidence>
<name>A0A4E0S036_FASHE</name>
<comment type="caution">
    <text evidence="9">The sequence shown here is derived from an EMBL/GenBank/DDBJ whole genome shotgun (WGS) entry which is preliminary data.</text>
</comment>
<evidence type="ECO:0000313" key="9">
    <source>
        <dbReference type="EMBL" id="THD25232.1"/>
    </source>
</evidence>
<feature type="domain" description="TFIIS N-terminal" evidence="8">
    <location>
        <begin position="109"/>
        <end position="176"/>
    </location>
</feature>
<feature type="region of interest" description="Disordered" evidence="6">
    <location>
        <begin position="318"/>
        <end position="342"/>
    </location>
</feature>
<dbReference type="InterPro" id="IPR036855">
    <property type="entry name" value="Znf_CCCH_sf"/>
</dbReference>
<organism evidence="9 10">
    <name type="scientific">Fasciola hepatica</name>
    <name type="common">Liver fluke</name>
    <dbReference type="NCBI Taxonomy" id="6192"/>
    <lineage>
        <taxon>Eukaryota</taxon>
        <taxon>Metazoa</taxon>
        <taxon>Spiralia</taxon>
        <taxon>Lophotrochozoa</taxon>
        <taxon>Platyhelminthes</taxon>
        <taxon>Trematoda</taxon>
        <taxon>Digenea</taxon>
        <taxon>Plagiorchiida</taxon>
        <taxon>Echinostomata</taxon>
        <taxon>Echinostomatoidea</taxon>
        <taxon>Fasciolidae</taxon>
        <taxon>Fasciola</taxon>
    </lineage>
</organism>
<dbReference type="SMART" id="SM00356">
    <property type="entry name" value="ZnF_C3H1"/>
    <property type="match status" value="1"/>
</dbReference>
<dbReference type="InterPro" id="IPR017923">
    <property type="entry name" value="TFIIS_N"/>
</dbReference>
<evidence type="ECO:0000256" key="2">
    <source>
        <dbReference type="ARBA" id="ARBA00022771"/>
    </source>
</evidence>
<dbReference type="PROSITE" id="PS51319">
    <property type="entry name" value="TFIIS_N"/>
    <property type="match status" value="1"/>
</dbReference>
<feature type="compositionally biased region" description="Basic and acidic residues" evidence="6">
    <location>
        <begin position="235"/>
        <end position="248"/>
    </location>
</feature>
<dbReference type="SUPFAM" id="SSF47676">
    <property type="entry name" value="Conserved domain common to transcription factors TFIIS, elongin A, CRSP70"/>
    <property type="match status" value="1"/>
</dbReference>
<sequence length="776" mass="86743">MLRDCLASRWTVEAHVGPTGHIRGCFDLRRNTVKIETFEKAMIEPDRLLEEYQSHLDDNGGILLDSIPHLLELMTSVNGKLVPKCISLCIISASSVDTQYQLCKCGVWDILLKWLQEALKEDNYAFLIELLNLYLKLPVRLEQLTQNVCPKLINSLTKRCDHEEIVKKWKSVISADSRRAVDHSELKRKKPENETKPESSQSDSLKDEKKRRRTVKVPPTTMRTAGVEEATETQPKSRSEVLSKRRPQELPIESFHQKITVTPTEPRKIAEIHESSSFINALTTVTSPVVRKKRKMPPIKLDPLIVNDAATTNNESLLTDQSEQDSSIEASPSPVPQGSKKSSLTSISLTFSADMKTKKRVSWAEEDKLQTFYYFELDESERVNVNRIPVEEIRRKELSMERQLFKRSADDFTISTEKWHSPLPLECIFLVEPGCKSVERQVQTERERYVLQAIYFTRDSVPTSPEEPDVEVMEQTTPVDIPLEDLTLLEPAIEGGQFQPEKLLVVQDTMGNTQMSLNPEVADLVKSLAANLTSVAPLSVASAITTARPTVPEIDAPVPNQLPNPRPSPNNLPPVVPAPRNDQALQHELWDVLEENYPDIKLQELSAERIRDLLEPLRDQLVARGIFQIPTGDVHVSPGAHHSPLRPPLCFNHPPTVPPNYHGPPPPNLVPVSHPDFLGPRPGPPIHNGFRGGIPPTPHGPLPHFLPPGPPPPFAHGPGPMRGPPPPPLSQGPPLGARPLPYARGTGRVRGTQPCKFFQQGHCRNGPACSFLHSSR</sequence>
<keyword evidence="2 5" id="KW-0863">Zinc-finger</keyword>
<accession>A0A4E0S036</accession>
<dbReference type="GO" id="GO:0008157">
    <property type="term" value="F:protein phosphatase 1 binding"/>
    <property type="evidence" value="ECO:0007669"/>
    <property type="project" value="TreeGrafter"/>
</dbReference>
<feature type="compositionally biased region" description="Pro residues" evidence="6">
    <location>
        <begin position="708"/>
        <end position="731"/>
    </location>
</feature>
<dbReference type="InterPro" id="IPR035441">
    <property type="entry name" value="TFIIS/LEDGF_dom_sf"/>
</dbReference>
<evidence type="ECO:0000256" key="6">
    <source>
        <dbReference type="SAM" id="MobiDB-lite"/>
    </source>
</evidence>
<dbReference type="GO" id="GO:0005634">
    <property type="term" value="C:nucleus"/>
    <property type="evidence" value="ECO:0007669"/>
    <property type="project" value="UniProtKB-SubCell"/>
</dbReference>
<proteinExistence type="predicted"/>
<dbReference type="Pfam" id="PF00642">
    <property type="entry name" value="zf-CCCH"/>
    <property type="match status" value="1"/>
</dbReference>
<evidence type="ECO:0000259" key="8">
    <source>
        <dbReference type="PROSITE" id="PS51319"/>
    </source>
</evidence>
<dbReference type="PANTHER" id="PTHR46557:SF1">
    <property type="entry name" value="SERINE_THREONINE-PROTEIN PHOSPHATASE 1 REGULATORY SUBUNIT 10"/>
    <property type="match status" value="1"/>
</dbReference>
<dbReference type="GO" id="GO:0008270">
    <property type="term" value="F:zinc ion binding"/>
    <property type="evidence" value="ECO:0007669"/>
    <property type="project" value="UniProtKB-KW"/>
</dbReference>
<dbReference type="GO" id="GO:0000785">
    <property type="term" value="C:chromatin"/>
    <property type="evidence" value="ECO:0007669"/>
    <property type="project" value="TreeGrafter"/>
</dbReference>